<dbReference type="AlphaFoldDB" id="A0AAN8YHD0"/>
<keyword evidence="3" id="KW-1185">Reference proteome</keyword>
<dbReference type="Proteomes" id="UP001371456">
    <property type="component" value="Unassembled WGS sequence"/>
</dbReference>
<feature type="compositionally biased region" description="Basic and acidic residues" evidence="1">
    <location>
        <begin position="123"/>
        <end position="133"/>
    </location>
</feature>
<proteinExistence type="predicted"/>
<name>A0AAN8YHD0_SOLBU</name>
<feature type="region of interest" description="Disordered" evidence="1">
    <location>
        <begin position="119"/>
        <end position="187"/>
    </location>
</feature>
<gene>
    <name evidence="2" type="ORF">RDI58_011107</name>
</gene>
<evidence type="ECO:0000256" key="1">
    <source>
        <dbReference type="SAM" id="MobiDB-lite"/>
    </source>
</evidence>
<accession>A0AAN8YHD0</accession>
<dbReference type="EMBL" id="JBANQN010000004">
    <property type="protein sequence ID" value="KAK6792026.1"/>
    <property type="molecule type" value="Genomic_DNA"/>
</dbReference>
<evidence type="ECO:0000313" key="3">
    <source>
        <dbReference type="Proteomes" id="UP001371456"/>
    </source>
</evidence>
<comment type="caution">
    <text evidence="2">The sequence shown here is derived from an EMBL/GenBank/DDBJ whole genome shotgun (WGS) entry which is preliminary data.</text>
</comment>
<feature type="compositionally biased region" description="Acidic residues" evidence="1">
    <location>
        <begin position="159"/>
        <end position="181"/>
    </location>
</feature>
<sequence>MLPELKSISENGVFSSSSSTSSSPIFNPRSQANIDNKQLENRIADIHEINLLCDESFSQIMKEEEEEEEPISDVSSREVVISDVFSTNCIIFMLNKCKKLHSDEEEDGNATKTIYDANKLRKIHEEEGQKEHNGQNGNQESKLHEEKREDGNQENTNREEDENEETKEEQEGTTEEMDEDQNERGKI</sequence>
<feature type="region of interest" description="Disordered" evidence="1">
    <location>
        <begin position="1"/>
        <end position="31"/>
    </location>
</feature>
<feature type="compositionally biased region" description="Basic and acidic residues" evidence="1">
    <location>
        <begin position="141"/>
        <end position="151"/>
    </location>
</feature>
<organism evidence="2 3">
    <name type="scientific">Solanum bulbocastanum</name>
    <name type="common">Wild potato</name>
    <dbReference type="NCBI Taxonomy" id="147425"/>
    <lineage>
        <taxon>Eukaryota</taxon>
        <taxon>Viridiplantae</taxon>
        <taxon>Streptophyta</taxon>
        <taxon>Embryophyta</taxon>
        <taxon>Tracheophyta</taxon>
        <taxon>Spermatophyta</taxon>
        <taxon>Magnoliopsida</taxon>
        <taxon>eudicotyledons</taxon>
        <taxon>Gunneridae</taxon>
        <taxon>Pentapetalae</taxon>
        <taxon>asterids</taxon>
        <taxon>lamiids</taxon>
        <taxon>Solanales</taxon>
        <taxon>Solanaceae</taxon>
        <taxon>Solanoideae</taxon>
        <taxon>Solaneae</taxon>
        <taxon>Solanum</taxon>
    </lineage>
</organism>
<protein>
    <submittedName>
        <fullName evidence="2">Uncharacterized protein</fullName>
    </submittedName>
</protein>
<evidence type="ECO:0000313" key="2">
    <source>
        <dbReference type="EMBL" id="KAK6792026.1"/>
    </source>
</evidence>
<reference evidence="2 3" key="1">
    <citation type="submission" date="2024-02" db="EMBL/GenBank/DDBJ databases">
        <title>de novo genome assembly of Solanum bulbocastanum strain 11H21.</title>
        <authorList>
            <person name="Hosaka A.J."/>
        </authorList>
    </citation>
    <scope>NUCLEOTIDE SEQUENCE [LARGE SCALE GENOMIC DNA]</scope>
    <source>
        <tissue evidence="2">Young leaves</tissue>
    </source>
</reference>